<dbReference type="Proteomes" id="UP000032141">
    <property type="component" value="Chromosome C2"/>
</dbReference>
<evidence type="ECO:0000313" key="3">
    <source>
        <dbReference type="Proteomes" id="UP000032141"/>
    </source>
</evidence>
<dbReference type="Gramene" id="Bo2g018030.1">
    <property type="protein sequence ID" value="Bo2g018030.1"/>
    <property type="gene ID" value="Bo2g018030"/>
</dbReference>
<proteinExistence type="predicted"/>
<keyword evidence="3" id="KW-1185">Reference proteome</keyword>
<organism evidence="2 3">
    <name type="scientific">Brassica oleracea var. oleracea</name>
    <dbReference type="NCBI Taxonomy" id="109376"/>
    <lineage>
        <taxon>Eukaryota</taxon>
        <taxon>Viridiplantae</taxon>
        <taxon>Streptophyta</taxon>
        <taxon>Embryophyta</taxon>
        <taxon>Tracheophyta</taxon>
        <taxon>Spermatophyta</taxon>
        <taxon>Magnoliopsida</taxon>
        <taxon>eudicotyledons</taxon>
        <taxon>Gunneridae</taxon>
        <taxon>Pentapetalae</taxon>
        <taxon>rosids</taxon>
        <taxon>malvids</taxon>
        <taxon>Brassicales</taxon>
        <taxon>Brassicaceae</taxon>
        <taxon>Brassiceae</taxon>
        <taxon>Brassica</taxon>
    </lineage>
</organism>
<reference evidence="2" key="2">
    <citation type="submission" date="2015-03" db="UniProtKB">
        <authorList>
            <consortium name="EnsemblPlants"/>
        </authorList>
    </citation>
    <scope>IDENTIFICATION</scope>
</reference>
<feature type="compositionally biased region" description="Basic and acidic residues" evidence="1">
    <location>
        <begin position="1"/>
        <end position="10"/>
    </location>
</feature>
<evidence type="ECO:0000256" key="1">
    <source>
        <dbReference type="SAM" id="MobiDB-lite"/>
    </source>
</evidence>
<name>A0A0D3AJX3_BRAOL</name>
<dbReference type="HOGENOM" id="CLU_2761270_0_0_1"/>
<feature type="compositionally biased region" description="Polar residues" evidence="1">
    <location>
        <begin position="23"/>
        <end position="43"/>
    </location>
</feature>
<evidence type="ECO:0000313" key="2">
    <source>
        <dbReference type="EnsemblPlants" id="Bo2g018030.1"/>
    </source>
</evidence>
<dbReference type="AlphaFoldDB" id="A0A0D3AJX3"/>
<feature type="compositionally biased region" description="Polar residues" evidence="1">
    <location>
        <begin position="59"/>
        <end position="70"/>
    </location>
</feature>
<protein>
    <submittedName>
        <fullName evidence="2">Uncharacterized protein</fullName>
    </submittedName>
</protein>
<dbReference type="EnsemblPlants" id="Bo2g018030.1">
    <property type="protein sequence ID" value="Bo2g018030.1"/>
    <property type="gene ID" value="Bo2g018030"/>
</dbReference>
<feature type="region of interest" description="Disordered" evidence="1">
    <location>
        <begin position="1"/>
        <end position="70"/>
    </location>
</feature>
<sequence>MIASSSRDETAASLGPRQYLLLPQNQTETCPSPNLSQSISKFSGASPPMPSHPAHQDSCIDQSKSLHSLE</sequence>
<accession>A0A0D3AJX3</accession>
<reference evidence="2 3" key="1">
    <citation type="journal article" date="2014" name="Genome Biol.">
        <title>Transcriptome and methylome profiling reveals relics of genome dominance in the mesopolyploid Brassica oleracea.</title>
        <authorList>
            <person name="Parkin I.A."/>
            <person name="Koh C."/>
            <person name="Tang H."/>
            <person name="Robinson S.J."/>
            <person name="Kagale S."/>
            <person name="Clarke W.E."/>
            <person name="Town C.D."/>
            <person name="Nixon J."/>
            <person name="Krishnakumar V."/>
            <person name="Bidwell S.L."/>
            <person name="Denoeud F."/>
            <person name="Belcram H."/>
            <person name="Links M.G."/>
            <person name="Just J."/>
            <person name="Clarke C."/>
            <person name="Bender T."/>
            <person name="Huebert T."/>
            <person name="Mason A.S."/>
            <person name="Pires J.C."/>
            <person name="Barker G."/>
            <person name="Moore J."/>
            <person name="Walley P.G."/>
            <person name="Manoli S."/>
            <person name="Batley J."/>
            <person name="Edwards D."/>
            <person name="Nelson M.N."/>
            <person name="Wang X."/>
            <person name="Paterson A.H."/>
            <person name="King G."/>
            <person name="Bancroft I."/>
            <person name="Chalhoub B."/>
            <person name="Sharpe A.G."/>
        </authorList>
    </citation>
    <scope>NUCLEOTIDE SEQUENCE</scope>
    <source>
        <strain evidence="2 3">cv. TO1000</strain>
    </source>
</reference>